<reference evidence="1 2" key="1">
    <citation type="submission" date="2018-04" db="EMBL/GenBank/DDBJ databases">
        <title>Genomic Encyclopedia of Type Strains, Phase IV (KMG-IV): sequencing the most valuable type-strain genomes for metagenomic binning, comparative biology and taxonomic classification.</title>
        <authorList>
            <person name="Goeker M."/>
        </authorList>
    </citation>
    <scope>NUCLEOTIDE SEQUENCE [LARGE SCALE GENOMIC DNA]</scope>
    <source>
        <strain evidence="1 2">DSM 45771</strain>
    </source>
</reference>
<sequence length="313" mass="32383">MPGPPWPARYRAIVSTVPQAGGAPVDGVPPLLRAIVDDATLVAEGPRPEMADAVDSYLAARGSDAGSLLGSLVVPVSRLSELVAELVKRRPAGPVPVALSVDTGLGGVPKALSLTSSRAALLDPRTVEMPAPHDVDTVWLERVTEFVPEEVVAVVEPRRPDADGSEDWLDGVRRVVEHGCRPKLRCGGGRAGAFPGVRDVAGFLALAVRAGRSFTASIGLQAAVRHTDPGTGFTHHGWLNLLVATVRALATGPDEDPEERIGEALLVTDGPGLAAELAGVDQASATRVRALFSSFGSTAAAAQGPELARLGLL</sequence>
<dbReference type="AlphaFoldDB" id="A0A2U1FBN7"/>
<gene>
    <name evidence="1" type="ORF">C8D89_106261</name>
</gene>
<accession>A0A2U1FBN7</accession>
<dbReference type="Proteomes" id="UP000245639">
    <property type="component" value="Unassembled WGS sequence"/>
</dbReference>
<comment type="caution">
    <text evidence="1">The sequence shown here is derived from an EMBL/GenBank/DDBJ whole genome shotgun (WGS) entry which is preliminary data.</text>
</comment>
<keyword evidence="2" id="KW-1185">Reference proteome</keyword>
<evidence type="ECO:0000313" key="2">
    <source>
        <dbReference type="Proteomes" id="UP000245639"/>
    </source>
</evidence>
<organism evidence="1 2">
    <name type="scientific">Actinomycetospora cinnamomea</name>
    <dbReference type="NCBI Taxonomy" id="663609"/>
    <lineage>
        <taxon>Bacteria</taxon>
        <taxon>Bacillati</taxon>
        <taxon>Actinomycetota</taxon>
        <taxon>Actinomycetes</taxon>
        <taxon>Pseudonocardiales</taxon>
        <taxon>Pseudonocardiaceae</taxon>
        <taxon>Actinomycetospora</taxon>
    </lineage>
</organism>
<dbReference type="EMBL" id="QEKW01000006">
    <property type="protein sequence ID" value="PVZ09597.1"/>
    <property type="molecule type" value="Genomic_DNA"/>
</dbReference>
<protein>
    <submittedName>
        <fullName evidence="1">Uncharacterized protein</fullName>
    </submittedName>
</protein>
<evidence type="ECO:0000313" key="1">
    <source>
        <dbReference type="EMBL" id="PVZ09597.1"/>
    </source>
</evidence>
<proteinExistence type="predicted"/>
<name>A0A2U1FBN7_9PSEU</name>